<evidence type="ECO:0000313" key="4">
    <source>
        <dbReference type="EMBL" id="CAB4164710.1"/>
    </source>
</evidence>
<evidence type="ECO:0000313" key="7">
    <source>
        <dbReference type="EMBL" id="CAB4191716.1"/>
    </source>
</evidence>
<name>A0A6J5PKZ2_9CAUD</name>
<dbReference type="EMBL" id="LR797395">
    <property type="protein sequence ID" value="CAB4213186.1"/>
    <property type="molecule type" value="Genomic_DNA"/>
</dbReference>
<evidence type="ECO:0000313" key="2">
    <source>
        <dbReference type="EMBL" id="CAB4156145.1"/>
    </source>
</evidence>
<dbReference type="EMBL" id="LR796698">
    <property type="protein sequence ID" value="CAB4160295.1"/>
    <property type="molecule type" value="Genomic_DNA"/>
</dbReference>
<dbReference type="EMBL" id="LR797177">
    <property type="protein sequence ID" value="CAB4191716.1"/>
    <property type="molecule type" value="Genomic_DNA"/>
</dbReference>
<dbReference type="EMBL" id="LR797305">
    <property type="protein sequence ID" value="CAB4200743.1"/>
    <property type="molecule type" value="Genomic_DNA"/>
</dbReference>
<evidence type="ECO:0000313" key="1">
    <source>
        <dbReference type="EMBL" id="CAB4145266.1"/>
    </source>
</evidence>
<evidence type="ECO:0000313" key="6">
    <source>
        <dbReference type="EMBL" id="CAB4178337.1"/>
    </source>
</evidence>
<gene>
    <name evidence="6" type="ORF">UFOVP1002_88</name>
    <name evidence="7" type="ORF">UFOVP1217_107</name>
    <name evidence="8" type="ORF">UFOVP1343_91</name>
    <name evidence="9" type="ORF">UFOVP1438_140</name>
    <name evidence="12" type="ORF">UFOVP1541_45</name>
    <name evidence="10" type="ORF">UFOVP1592_136</name>
    <name evidence="1" type="ORF">UFOVP465_185</name>
    <name evidence="2" type="ORF">UFOVP666_43</name>
    <name evidence="3" type="ORF">UFOVP727_120</name>
    <name evidence="11" type="ORF">UFOVP741_123</name>
    <name evidence="4" type="ORF">UFOVP819_71</name>
    <name evidence="5" type="ORF">UFOVP926_16</name>
</gene>
<proteinExistence type="predicted"/>
<evidence type="ECO:0000313" key="5">
    <source>
        <dbReference type="EMBL" id="CAB4171792.1"/>
    </source>
</evidence>
<dbReference type="EMBL" id="LR796878">
    <property type="protein sequence ID" value="CAB4171792.1"/>
    <property type="molecule type" value="Genomic_DNA"/>
</dbReference>
<dbReference type="EMBL" id="LR796443">
    <property type="protein sequence ID" value="CAB4145266.1"/>
    <property type="molecule type" value="Genomic_DNA"/>
</dbReference>
<organism evidence="5">
    <name type="scientific">uncultured Caudovirales phage</name>
    <dbReference type="NCBI Taxonomy" id="2100421"/>
    <lineage>
        <taxon>Viruses</taxon>
        <taxon>Duplodnaviria</taxon>
        <taxon>Heunggongvirae</taxon>
        <taxon>Uroviricota</taxon>
        <taxon>Caudoviricetes</taxon>
        <taxon>Peduoviridae</taxon>
        <taxon>Maltschvirus</taxon>
        <taxon>Maltschvirus maltsch</taxon>
    </lineage>
</organism>
<dbReference type="EMBL" id="LR796961">
    <property type="protein sequence ID" value="CAB4178337.1"/>
    <property type="molecule type" value="Genomic_DNA"/>
</dbReference>
<dbReference type="EMBL" id="LR798341">
    <property type="protein sequence ID" value="CAB5225195.1"/>
    <property type="molecule type" value="Genomic_DNA"/>
</dbReference>
<evidence type="ECO:0000313" key="10">
    <source>
        <dbReference type="EMBL" id="CAB4217948.1"/>
    </source>
</evidence>
<evidence type="ECO:0000313" key="9">
    <source>
        <dbReference type="EMBL" id="CAB4213186.1"/>
    </source>
</evidence>
<dbReference type="EMBL" id="LR796762">
    <property type="protein sequence ID" value="CAB4164710.1"/>
    <property type="molecule type" value="Genomic_DNA"/>
</dbReference>
<evidence type="ECO:0000313" key="8">
    <source>
        <dbReference type="EMBL" id="CAB4200743.1"/>
    </source>
</evidence>
<accession>A0A6J5PKZ2</accession>
<evidence type="ECO:0000313" key="11">
    <source>
        <dbReference type="EMBL" id="CAB5225195.1"/>
    </source>
</evidence>
<dbReference type="EMBL" id="LR796644">
    <property type="protein sequence ID" value="CAB4156145.1"/>
    <property type="molecule type" value="Genomic_DNA"/>
</dbReference>
<dbReference type="EMBL" id="LR797452">
    <property type="protein sequence ID" value="CAB4217948.1"/>
    <property type="molecule type" value="Genomic_DNA"/>
</dbReference>
<reference evidence="5" key="1">
    <citation type="submission" date="2020-05" db="EMBL/GenBank/DDBJ databases">
        <authorList>
            <person name="Chiriac C."/>
            <person name="Salcher M."/>
            <person name="Ghai R."/>
            <person name="Kavagutti S V."/>
        </authorList>
    </citation>
    <scope>NUCLEOTIDE SEQUENCE</scope>
</reference>
<sequence>MIEDGYFVSFFSDDEAKKQEPRNIVVIKNGKVSIYVNPKENENDKNWLSSLKERLSKVENDKKKYEYEALSLESFWDWNGYTPNPSDFIEPNQYDGKYDTLIGKWK</sequence>
<evidence type="ECO:0000313" key="3">
    <source>
        <dbReference type="EMBL" id="CAB4160295.1"/>
    </source>
</evidence>
<dbReference type="EMBL" id="LR798395">
    <property type="protein sequence ID" value="CAB5228874.1"/>
    <property type="molecule type" value="Genomic_DNA"/>
</dbReference>
<evidence type="ECO:0000313" key="12">
    <source>
        <dbReference type="EMBL" id="CAB5228874.1"/>
    </source>
</evidence>
<protein>
    <submittedName>
        <fullName evidence="5">Uncharacterized protein</fullName>
    </submittedName>
</protein>